<evidence type="ECO:0000313" key="2">
    <source>
        <dbReference type="EMBL" id="CDQ47340.1"/>
    </source>
</evidence>
<evidence type="ECO:0000313" key="4">
    <source>
        <dbReference type="Proteomes" id="UP000028864"/>
    </source>
</evidence>
<gene>
    <name evidence="2" type="ORF">BN1047_05261</name>
    <name evidence="3" type="ORF">BN1047_05290</name>
</gene>
<organism evidence="2 4">
    <name type="scientific">Mycolicibacterium neoaurum</name>
    <name type="common">Mycobacterium neoaurum</name>
    <dbReference type="NCBI Taxonomy" id="1795"/>
    <lineage>
        <taxon>Bacteria</taxon>
        <taxon>Bacillati</taxon>
        <taxon>Actinomycetota</taxon>
        <taxon>Actinomycetes</taxon>
        <taxon>Mycobacteriales</taxon>
        <taxon>Mycobacteriaceae</taxon>
        <taxon>Mycolicibacterium</taxon>
    </lineage>
</organism>
<keyword evidence="1" id="KW-1133">Transmembrane helix</keyword>
<proteinExistence type="predicted"/>
<keyword evidence="1" id="KW-0812">Transmembrane</keyword>
<name>A0AAV2WSY8_MYCNE</name>
<evidence type="ECO:0008006" key="5">
    <source>
        <dbReference type="Google" id="ProtNLM"/>
    </source>
</evidence>
<evidence type="ECO:0000256" key="1">
    <source>
        <dbReference type="SAM" id="Phobius"/>
    </source>
</evidence>
<keyword evidence="1" id="KW-0472">Membrane</keyword>
<reference evidence="2" key="1">
    <citation type="submission" date="2014-05" db="EMBL/GenBank/DDBJ databases">
        <authorList>
            <person name="Urmite Genomes"/>
        </authorList>
    </citation>
    <scope>NUCLEOTIDE SEQUENCE</scope>
    <source>
        <strain evidence="2">DSM 44074</strain>
    </source>
</reference>
<reference evidence="2" key="2">
    <citation type="submission" date="2015-09" db="EMBL/GenBank/DDBJ databases">
        <title>Draft genome sequence of Mycobacterium neoaurum DSM 44074.</title>
        <authorList>
            <person name="Croce O."/>
            <person name="Robert C."/>
            <person name="Raoult D."/>
            <person name="Drancourt M."/>
        </authorList>
    </citation>
    <scope>NUCLEOTIDE SEQUENCE</scope>
    <source>
        <strain evidence="2">DSM 44074</strain>
    </source>
</reference>
<dbReference type="Proteomes" id="UP000028864">
    <property type="component" value="Unassembled WGS sequence"/>
</dbReference>
<dbReference type="EMBL" id="LK021344">
    <property type="protein sequence ID" value="CDQ47340.1"/>
    <property type="molecule type" value="Genomic_DNA"/>
</dbReference>
<dbReference type="EMBL" id="LK021344">
    <property type="protein sequence ID" value="CDQ47369.1"/>
    <property type="molecule type" value="Genomic_DNA"/>
</dbReference>
<feature type="transmembrane region" description="Helical" evidence="1">
    <location>
        <begin position="34"/>
        <end position="52"/>
    </location>
</feature>
<feature type="transmembrane region" description="Helical" evidence="1">
    <location>
        <begin position="58"/>
        <end position="78"/>
    </location>
</feature>
<evidence type="ECO:0000313" key="3">
    <source>
        <dbReference type="EMBL" id="CDQ47369.1"/>
    </source>
</evidence>
<accession>A0AAV2WSY8</accession>
<sequence length="84" mass="9618">MSPADEDYPDAPDFDDIFDDVEDIPPRPSKRGPVAIFLLGWLCLPFFVYLLGELHSPFYEMACVAMLAFVALFIWAMVRVVRTF</sequence>
<dbReference type="RefSeq" id="WP_030133986.1">
    <property type="nucleotide sequence ID" value="NZ_CP074376.1"/>
</dbReference>
<protein>
    <recommendedName>
        <fullName evidence="5">Transmembrane protein</fullName>
    </recommendedName>
</protein>
<dbReference type="AlphaFoldDB" id="A0AAV2WSY8"/>